<keyword evidence="2" id="KW-0687">Ribonucleoprotein</keyword>
<dbReference type="RefSeq" id="XP_003004069.1">
    <property type="nucleotide sequence ID" value="XM_003004023.1"/>
</dbReference>
<feature type="region of interest" description="Disordered" evidence="1">
    <location>
        <begin position="168"/>
        <end position="200"/>
    </location>
</feature>
<proteinExistence type="predicted"/>
<evidence type="ECO:0000256" key="1">
    <source>
        <dbReference type="SAM" id="MobiDB-lite"/>
    </source>
</evidence>
<accession>C9SK55</accession>
<feature type="compositionally biased region" description="Low complexity" evidence="1">
    <location>
        <begin position="9"/>
        <end position="60"/>
    </location>
</feature>
<sequence length="200" mass="20785">MLMPRLTARRSTSTSSERVSSSPRRTSTSPSTPTSTRRTFSSSRLSSRSTRAATSRPSSAGNTTTTPSPPRVSITCANGSTCPLRSFLPPTSSSSDPTLPPAACSARVSASASRSAAVAVVVTGVTVRVATAAGRLVVRARRVVRLPASSRSSVVATAVAVVPLPPRKRRGSFPNDFHSRDAHGEKNRAPTCILKSGGPE</sequence>
<feature type="compositionally biased region" description="Basic and acidic residues" evidence="1">
    <location>
        <begin position="177"/>
        <end position="188"/>
    </location>
</feature>
<dbReference type="KEGG" id="val:VDBG_05182"/>
<dbReference type="AlphaFoldDB" id="C9SK55"/>
<keyword evidence="2" id="KW-0689">Ribosomal protein</keyword>
<feature type="region of interest" description="Disordered" evidence="1">
    <location>
        <begin position="1"/>
        <end position="73"/>
    </location>
</feature>
<organism evidence="3">
    <name type="scientific">Verticillium alfalfae (strain VaMs.102 / ATCC MYA-4576 / FGSC 10136)</name>
    <name type="common">Verticillium wilt of alfalfa</name>
    <name type="synonym">Verticillium albo-atrum</name>
    <dbReference type="NCBI Taxonomy" id="526221"/>
    <lineage>
        <taxon>Eukaryota</taxon>
        <taxon>Fungi</taxon>
        <taxon>Dikarya</taxon>
        <taxon>Ascomycota</taxon>
        <taxon>Pezizomycotina</taxon>
        <taxon>Sordariomycetes</taxon>
        <taxon>Hypocreomycetidae</taxon>
        <taxon>Glomerellales</taxon>
        <taxon>Plectosphaerellaceae</taxon>
        <taxon>Verticillium</taxon>
    </lineage>
</organism>
<dbReference type="HOGENOM" id="CLU_1367162_0_0_1"/>
<dbReference type="EMBL" id="DS985219">
    <property type="protein sequence ID" value="EEY19073.1"/>
    <property type="molecule type" value="Genomic_DNA"/>
</dbReference>
<evidence type="ECO:0000313" key="3">
    <source>
        <dbReference type="Proteomes" id="UP000008698"/>
    </source>
</evidence>
<keyword evidence="3" id="KW-1185">Reference proteome</keyword>
<protein>
    <submittedName>
        <fullName evidence="2">40S ribosomal protein S10-B</fullName>
    </submittedName>
</protein>
<gene>
    <name evidence="2" type="ORF">VDBG_05182</name>
</gene>
<evidence type="ECO:0000313" key="2">
    <source>
        <dbReference type="EMBL" id="EEY19073.1"/>
    </source>
</evidence>
<name>C9SK55_VERA1</name>
<dbReference type="Proteomes" id="UP000008698">
    <property type="component" value="Unassembled WGS sequence"/>
</dbReference>
<dbReference type="GO" id="GO:0005840">
    <property type="term" value="C:ribosome"/>
    <property type="evidence" value="ECO:0007669"/>
    <property type="project" value="UniProtKB-KW"/>
</dbReference>
<dbReference type="GeneID" id="9536557"/>
<reference evidence="3" key="1">
    <citation type="journal article" date="2011" name="PLoS Pathog.">
        <title>Comparative genomics yields insights into niche adaptation of plant vascular wilt pathogens.</title>
        <authorList>
            <person name="Klosterman S.J."/>
            <person name="Subbarao K.V."/>
            <person name="Kang S."/>
            <person name="Veronese P."/>
            <person name="Gold S.E."/>
            <person name="Thomma B.P.H.J."/>
            <person name="Chen Z."/>
            <person name="Henrissat B."/>
            <person name="Lee Y.-H."/>
            <person name="Park J."/>
            <person name="Garcia-Pedrajas M.D."/>
            <person name="Barbara D.J."/>
            <person name="Anchieta A."/>
            <person name="de Jonge R."/>
            <person name="Santhanam P."/>
            <person name="Maruthachalam K."/>
            <person name="Atallah Z."/>
            <person name="Amyotte S.G."/>
            <person name="Paz Z."/>
            <person name="Inderbitzin P."/>
            <person name="Hayes R.J."/>
            <person name="Heiman D.I."/>
            <person name="Young S."/>
            <person name="Zeng Q."/>
            <person name="Engels R."/>
            <person name="Galagan J."/>
            <person name="Cuomo C.A."/>
            <person name="Dobinson K.F."/>
            <person name="Ma L.-J."/>
        </authorList>
    </citation>
    <scope>NUCLEOTIDE SEQUENCE [LARGE SCALE GENOMIC DNA]</scope>
    <source>
        <strain evidence="3">VaMs.102 / ATCC MYA-4576 / FGSC 10136</strain>
    </source>
</reference>